<comment type="caution">
    <text evidence="1">The sequence shown here is derived from an EMBL/GenBank/DDBJ whole genome shotgun (WGS) entry which is preliminary data.</text>
</comment>
<reference evidence="1" key="1">
    <citation type="journal article" date="2019" name="Sci. Rep.">
        <title>Draft genome of Tanacetum cinerariifolium, the natural source of mosquito coil.</title>
        <authorList>
            <person name="Yamashiro T."/>
            <person name="Shiraishi A."/>
            <person name="Satake H."/>
            <person name="Nakayama K."/>
        </authorList>
    </citation>
    <scope>NUCLEOTIDE SEQUENCE</scope>
</reference>
<name>A0A6L2K1J7_TANCI</name>
<dbReference type="EMBL" id="BKCJ010001597">
    <property type="protein sequence ID" value="GEU42642.1"/>
    <property type="molecule type" value="Genomic_DNA"/>
</dbReference>
<sequence length="84" mass="9869">MVGAYGSDTIRVRELCRSIKDLYLSSHAVPWRFLVLLNSARNFFWLQSFTKALRINWHSSPRVVWAIVTFLSSKARYASFPKRF</sequence>
<evidence type="ECO:0000313" key="1">
    <source>
        <dbReference type="EMBL" id="GEU42642.1"/>
    </source>
</evidence>
<dbReference type="AlphaFoldDB" id="A0A6L2K1J7"/>
<accession>A0A6L2K1J7</accession>
<gene>
    <name evidence="1" type="ORF">Tci_014620</name>
</gene>
<proteinExistence type="predicted"/>
<protein>
    <submittedName>
        <fullName evidence="1">Uncharacterized protein</fullName>
    </submittedName>
</protein>
<organism evidence="1">
    <name type="scientific">Tanacetum cinerariifolium</name>
    <name type="common">Dalmatian daisy</name>
    <name type="synonym">Chrysanthemum cinerariifolium</name>
    <dbReference type="NCBI Taxonomy" id="118510"/>
    <lineage>
        <taxon>Eukaryota</taxon>
        <taxon>Viridiplantae</taxon>
        <taxon>Streptophyta</taxon>
        <taxon>Embryophyta</taxon>
        <taxon>Tracheophyta</taxon>
        <taxon>Spermatophyta</taxon>
        <taxon>Magnoliopsida</taxon>
        <taxon>eudicotyledons</taxon>
        <taxon>Gunneridae</taxon>
        <taxon>Pentapetalae</taxon>
        <taxon>asterids</taxon>
        <taxon>campanulids</taxon>
        <taxon>Asterales</taxon>
        <taxon>Asteraceae</taxon>
        <taxon>Asteroideae</taxon>
        <taxon>Anthemideae</taxon>
        <taxon>Anthemidinae</taxon>
        <taxon>Tanacetum</taxon>
    </lineage>
</organism>